<dbReference type="Proteomes" id="UP000765509">
    <property type="component" value="Unassembled WGS sequence"/>
</dbReference>
<sequence>MPVQYPTPSRQTRSQAVLTPTPRAPLDRTPNVPQLRAHLDREPVIKREEPSRMQVRGPRRSKSFSGLAGAFPGISRTTLKGPGEDDADEEEDDSMEEEESGST</sequence>
<organism evidence="2 3">
    <name type="scientific">Austropuccinia psidii MF-1</name>
    <dbReference type="NCBI Taxonomy" id="1389203"/>
    <lineage>
        <taxon>Eukaryota</taxon>
        <taxon>Fungi</taxon>
        <taxon>Dikarya</taxon>
        <taxon>Basidiomycota</taxon>
        <taxon>Pucciniomycotina</taxon>
        <taxon>Pucciniomycetes</taxon>
        <taxon>Pucciniales</taxon>
        <taxon>Sphaerophragmiaceae</taxon>
        <taxon>Austropuccinia</taxon>
    </lineage>
</organism>
<dbReference type="AlphaFoldDB" id="A0A9Q3FGH2"/>
<keyword evidence="3" id="KW-1185">Reference proteome</keyword>
<evidence type="ECO:0000256" key="1">
    <source>
        <dbReference type="SAM" id="MobiDB-lite"/>
    </source>
</evidence>
<comment type="caution">
    <text evidence="2">The sequence shown here is derived from an EMBL/GenBank/DDBJ whole genome shotgun (WGS) entry which is preliminary data.</text>
</comment>
<feature type="compositionally biased region" description="Acidic residues" evidence="1">
    <location>
        <begin position="84"/>
        <end position="103"/>
    </location>
</feature>
<accession>A0A9Q3FGH2</accession>
<reference evidence="2" key="1">
    <citation type="submission" date="2021-03" db="EMBL/GenBank/DDBJ databases">
        <title>Draft genome sequence of rust myrtle Austropuccinia psidii MF-1, a brazilian biotype.</title>
        <authorList>
            <person name="Quecine M.C."/>
            <person name="Pachon D.M.R."/>
            <person name="Bonatelli M.L."/>
            <person name="Correr F.H."/>
            <person name="Franceschini L.M."/>
            <person name="Leite T.F."/>
            <person name="Margarido G.R.A."/>
            <person name="Almeida C.A."/>
            <person name="Ferrarezi J.A."/>
            <person name="Labate C.A."/>
        </authorList>
    </citation>
    <scope>NUCLEOTIDE SEQUENCE</scope>
    <source>
        <strain evidence="2">MF-1</strain>
    </source>
</reference>
<feature type="compositionally biased region" description="Polar residues" evidence="1">
    <location>
        <begin position="1"/>
        <end position="18"/>
    </location>
</feature>
<name>A0A9Q3FGH2_9BASI</name>
<feature type="region of interest" description="Disordered" evidence="1">
    <location>
        <begin position="1"/>
        <end position="34"/>
    </location>
</feature>
<protein>
    <submittedName>
        <fullName evidence="2">Uncharacterized protein</fullName>
    </submittedName>
</protein>
<dbReference type="EMBL" id="AVOT02043269">
    <property type="protein sequence ID" value="MBW0538694.1"/>
    <property type="molecule type" value="Genomic_DNA"/>
</dbReference>
<evidence type="ECO:0000313" key="2">
    <source>
        <dbReference type="EMBL" id="MBW0538694.1"/>
    </source>
</evidence>
<feature type="region of interest" description="Disordered" evidence="1">
    <location>
        <begin position="47"/>
        <end position="103"/>
    </location>
</feature>
<gene>
    <name evidence="2" type="ORF">O181_078409</name>
</gene>
<evidence type="ECO:0000313" key="3">
    <source>
        <dbReference type="Proteomes" id="UP000765509"/>
    </source>
</evidence>
<proteinExistence type="predicted"/>